<organism evidence="6 7">
    <name type="scientific">Nonomuraea solani</name>
    <dbReference type="NCBI Taxonomy" id="1144553"/>
    <lineage>
        <taxon>Bacteria</taxon>
        <taxon>Bacillati</taxon>
        <taxon>Actinomycetota</taxon>
        <taxon>Actinomycetes</taxon>
        <taxon>Streptosporangiales</taxon>
        <taxon>Streptosporangiaceae</taxon>
        <taxon>Nonomuraea</taxon>
    </lineage>
</organism>
<comment type="subunit">
    <text evidence="3">The glycine cleavage system is composed of four proteins: P, T, L and H.</text>
</comment>
<evidence type="ECO:0000259" key="5">
    <source>
        <dbReference type="PROSITE" id="PS50968"/>
    </source>
</evidence>
<dbReference type="InterPro" id="IPR002930">
    <property type="entry name" value="GCV_H"/>
</dbReference>
<evidence type="ECO:0000256" key="3">
    <source>
        <dbReference type="HAMAP-Rule" id="MF_00272"/>
    </source>
</evidence>
<dbReference type="InterPro" id="IPR000089">
    <property type="entry name" value="Biotin_lipoyl"/>
</dbReference>
<dbReference type="EMBL" id="FNVT01000003">
    <property type="protein sequence ID" value="SEG56365.1"/>
    <property type="molecule type" value="Genomic_DNA"/>
</dbReference>
<dbReference type="GO" id="GO:0009249">
    <property type="term" value="P:protein lipoylation"/>
    <property type="evidence" value="ECO:0007669"/>
    <property type="project" value="TreeGrafter"/>
</dbReference>
<comment type="similarity">
    <text evidence="1 3">Belongs to the GcvH family.</text>
</comment>
<name>A0A1H6B7J9_9ACTN</name>
<dbReference type="InterPro" id="IPR017453">
    <property type="entry name" value="GCV_H_sub"/>
</dbReference>
<comment type="function">
    <text evidence="3">The glycine cleavage system catalyzes the degradation of glycine. The H protein shuttles the methylamine group of glycine from the P protein to the T protein.</text>
</comment>
<dbReference type="NCBIfam" id="TIGR00527">
    <property type="entry name" value="gcvH"/>
    <property type="match status" value="1"/>
</dbReference>
<feature type="modified residue" description="N6-lipoyllysine" evidence="3 4">
    <location>
        <position position="66"/>
    </location>
</feature>
<keyword evidence="2 3" id="KW-0450">Lipoyl</keyword>
<evidence type="ECO:0000313" key="6">
    <source>
        <dbReference type="EMBL" id="SEG56365.1"/>
    </source>
</evidence>
<evidence type="ECO:0000256" key="4">
    <source>
        <dbReference type="PIRSR" id="PIRSR617453-50"/>
    </source>
</evidence>
<gene>
    <name evidence="3" type="primary">gcvH</name>
    <name evidence="6" type="ORF">SAMN05444920_103189</name>
</gene>
<evidence type="ECO:0000313" key="7">
    <source>
        <dbReference type="Proteomes" id="UP000236732"/>
    </source>
</evidence>
<dbReference type="InterPro" id="IPR011053">
    <property type="entry name" value="Single_hybrid_motif"/>
</dbReference>
<dbReference type="PROSITE" id="PS50968">
    <property type="entry name" value="BIOTINYL_LIPOYL"/>
    <property type="match status" value="1"/>
</dbReference>
<reference evidence="6 7" key="1">
    <citation type="submission" date="2016-10" db="EMBL/GenBank/DDBJ databases">
        <authorList>
            <person name="de Groot N.N."/>
        </authorList>
    </citation>
    <scope>NUCLEOTIDE SEQUENCE [LARGE SCALE GENOMIC DNA]</scope>
    <source>
        <strain evidence="6 7">CGMCC 4.7037</strain>
    </source>
</reference>
<keyword evidence="7" id="KW-1185">Reference proteome</keyword>
<dbReference type="AlphaFoldDB" id="A0A1H6B7J9"/>
<dbReference type="InterPro" id="IPR033753">
    <property type="entry name" value="GCV_H/Fam206"/>
</dbReference>
<dbReference type="SUPFAM" id="SSF51230">
    <property type="entry name" value="Single hybrid motif"/>
    <property type="match status" value="1"/>
</dbReference>
<dbReference type="CDD" id="cd06848">
    <property type="entry name" value="GCS_H"/>
    <property type="match status" value="1"/>
</dbReference>
<dbReference type="OrthoDB" id="9796712at2"/>
<comment type="cofactor">
    <cofactor evidence="3">
        <name>(R)-lipoate</name>
        <dbReference type="ChEBI" id="CHEBI:83088"/>
    </cofactor>
    <text evidence="3">Binds 1 lipoyl cofactor covalently.</text>
</comment>
<dbReference type="PROSITE" id="PS00189">
    <property type="entry name" value="LIPOYL"/>
    <property type="match status" value="1"/>
</dbReference>
<sequence length="130" mass="13799">MSNIPDELSYTKEHEWVAGLDDGLTVTVGITAFAAEALGDVVFVQLPEVGATVEAGDSVGEVESTKSVNEIYSPVNGEITEVNQAIVDDPSLANSDPYGEGWMFKVRREGDPEDLLSAEEYTALTASGDS</sequence>
<dbReference type="PANTHER" id="PTHR11715">
    <property type="entry name" value="GLYCINE CLEAVAGE SYSTEM H PROTEIN"/>
    <property type="match status" value="1"/>
</dbReference>
<feature type="domain" description="Lipoyl-binding" evidence="5">
    <location>
        <begin position="25"/>
        <end position="107"/>
    </location>
</feature>
<dbReference type="GO" id="GO:0019464">
    <property type="term" value="P:glycine decarboxylation via glycine cleavage system"/>
    <property type="evidence" value="ECO:0007669"/>
    <property type="project" value="UniProtKB-UniRule"/>
</dbReference>
<dbReference type="GO" id="GO:0005829">
    <property type="term" value="C:cytosol"/>
    <property type="evidence" value="ECO:0007669"/>
    <property type="project" value="TreeGrafter"/>
</dbReference>
<dbReference type="Proteomes" id="UP000236732">
    <property type="component" value="Unassembled WGS sequence"/>
</dbReference>
<evidence type="ECO:0000256" key="2">
    <source>
        <dbReference type="ARBA" id="ARBA00022823"/>
    </source>
</evidence>
<dbReference type="NCBIfam" id="NF002270">
    <property type="entry name" value="PRK01202.1"/>
    <property type="match status" value="1"/>
</dbReference>
<dbReference type="Gene3D" id="2.40.50.100">
    <property type="match status" value="1"/>
</dbReference>
<dbReference type="InterPro" id="IPR003016">
    <property type="entry name" value="2-oxoA_DH_lipoyl-BS"/>
</dbReference>
<dbReference type="PANTHER" id="PTHR11715:SF3">
    <property type="entry name" value="GLYCINE CLEAVAGE SYSTEM H PROTEIN-RELATED"/>
    <property type="match status" value="1"/>
</dbReference>
<accession>A0A1H6B7J9</accession>
<dbReference type="RefSeq" id="WP_103955903.1">
    <property type="nucleotide sequence ID" value="NZ_FNVT01000003.1"/>
</dbReference>
<dbReference type="Pfam" id="PF01597">
    <property type="entry name" value="GCV_H"/>
    <property type="match status" value="1"/>
</dbReference>
<dbReference type="GO" id="GO:0005960">
    <property type="term" value="C:glycine cleavage complex"/>
    <property type="evidence" value="ECO:0007669"/>
    <property type="project" value="InterPro"/>
</dbReference>
<evidence type="ECO:0000256" key="1">
    <source>
        <dbReference type="ARBA" id="ARBA00009249"/>
    </source>
</evidence>
<protein>
    <recommendedName>
        <fullName evidence="3">Glycine cleavage system H protein</fullName>
    </recommendedName>
</protein>
<proteinExistence type="inferred from homology"/>
<dbReference type="HAMAP" id="MF_00272">
    <property type="entry name" value="GcvH"/>
    <property type="match status" value="1"/>
</dbReference>